<dbReference type="InterPro" id="IPR036116">
    <property type="entry name" value="FN3_sf"/>
</dbReference>
<keyword evidence="3" id="KW-1185">Reference proteome</keyword>
<dbReference type="Proteomes" id="UP001529510">
    <property type="component" value="Unassembled WGS sequence"/>
</dbReference>
<dbReference type="SUPFAM" id="SSF49265">
    <property type="entry name" value="Fibronectin type III"/>
    <property type="match status" value="1"/>
</dbReference>
<feature type="domain" description="Fibronectin type-III" evidence="1">
    <location>
        <begin position="1"/>
        <end position="77"/>
    </location>
</feature>
<feature type="non-terminal residue" evidence="2">
    <location>
        <position position="77"/>
    </location>
</feature>
<evidence type="ECO:0000313" key="2">
    <source>
        <dbReference type="EMBL" id="KAL0174953.1"/>
    </source>
</evidence>
<dbReference type="AlphaFoldDB" id="A0ABD0PLM5"/>
<feature type="non-terminal residue" evidence="2">
    <location>
        <position position="1"/>
    </location>
</feature>
<dbReference type="InterPro" id="IPR013783">
    <property type="entry name" value="Ig-like_fold"/>
</dbReference>
<proteinExistence type="predicted"/>
<dbReference type="CDD" id="cd00063">
    <property type="entry name" value="FN3"/>
    <property type="match status" value="1"/>
</dbReference>
<dbReference type="EMBL" id="JAMKFB020000015">
    <property type="protein sequence ID" value="KAL0174953.1"/>
    <property type="molecule type" value="Genomic_DNA"/>
</dbReference>
<evidence type="ECO:0000313" key="3">
    <source>
        <dbReference type="Proteomes" id="UP001529510"/>
    </source>
</evidence>
<sequence length="77" mass="8893">VDRQSQFIQGYRVLYRQMSGLSSPGAWQTQDVKVPSERSMVLSALKKGIVYEIKVRPYFNEFQGMDSESRTARTTEE</sequence>
<dbReference type="PROSITE" id="PS50853">
    <property type="entry name" value="FN3"/>
    <property type="match status" value="1"/>
</dbReference>
<dbReference type="Gene3D" id="2.60.40.10">
    <property type="entry name" value="Immunoglobulins"/>
    <property type="match status" value="1"/>
</dbReference>
<gene>
    <name evidence="2" type="ORF">M9458_030921</name>
</gene>
<name>A0ABD0PLM5_CIRMR</name>
<comment type="caution">
    <text evidence="2">The sequence shown here is derived from an EMBL/GenBank/DDBJ whole genome shotgun (WGS) entry which is preliminary data.</text>
</comment>
<organism evidence="2 3">
    <name type="scientific">Cirrhinus mrigala</name>
    <name type="common">Mrigala</name>
    <dbReference type="NCBI Taxonomy" id="683832"/>
    <lineage>
        <taxon>Eukaryota</taxon>
        <taxon>Metazoa</taxon>
        <taxon>Chordata</taxon>
        <taxon>Craniata</taxon>
        <taxon>Vertebrata</taxon>
        <taxon>Euteleostomi</taxon>
        <taxon>Actinopterygii</taxon>
        <taxon>Neopterygii</taxon>
        <taxon>Teleostei</taxon>
        <taxon>Ostariophysi</taxon>
        <taxon>Cypriniformes</taxon>
        <taxon>Cyprinidae</taxon>
        <taxon>Labeoninae</taxon>
        <taxon>Labeonini</taxon>
        <taxon>Cirrhinus</taxon>
    </lineage>
</organism>
<dbReference type="InterPro" id="IPR003961">
    <property type="entry name" value="FN3_dom"/>
</dbReference>
<reference evidence="2 3" key="1">
    <citation type="submission" date="2024-05" db="EMBL/GenBank/DDBJ databases">
        <title>Genome sequencing and assembly of Indian major carp, Cirrhinus mrigala (Hamilton, 1822).</title>
        <authorList>
            <person name="Mohindra V."/>
            <person name="Chowdhury L.M."/>
            <person name="Lal K."/>
            <person name="Jena J.K."/>
        </authorList>
    </citation>
    <scope>NUCLEOTIDE SEQUENCE [LARGE SCALE GENOMIC DNA]</scope>
    <source>
        <strain evidence="2">CM1030</strain>
        <tissue evidence="2">Blood</tissue>
    </source>
</reference>
<accession>A0ABD0PLM5</accession>
<evidence type="ECO:0000259" key="1">
    <source>
        <dbReference type="PROSITE" id="PS50853"/>
    </source>
</evidence>
<protein>
    <recommendedName>
        <fullName evidence="1">Fibronectin type-III domain-containing protein</fullName>
    </recommendedName>
</protein>
<dbReference type="FunFam" id="2.60.40.10:FF:000065">
    <property type="entry name" value="roundabout homolog 1 isoform X3"/>
    <property type="match status" value="1"/>
</dbReference>